<accession>A0AAE3U2M2</accession>
<keyword evidence="6 10" id="KW-0472">Membrane</keyword>
<evidence type="ECO:0000256" key="1">
    <source>
        <dbReference type="ARBA" id="ARBA00004117"/>
    </source>
</evidence>
<feature type="compositionally biased region" description="Pro residues" evidence="9">
    <location>
        <begin position="168"/>
        <end position="180"/>
    </location>
</feature>
<dbReference type="Proteomes" id="UP001161580">
    <property type="component" value="Unassembled WGS sequence"/>
</dbReference>
<feature type="transmembrane region" description="Helical" evidence="10">
    <location>
        <begin position="12"/>
        <end position="34"/>
    </location>
</feature>
<protein>
    <submittedName>
        <fullName evidence="11">Flagellar biosynthetic protein FliO</fullName>
    </submittedName>
</protein>
<keyword evidence="12" id="KW-1185">Reference proteome</keyword>
<keyword evidence="3" id="KW-1003">Cell membrane</keyword>
<dbReference type="InterPro" id="IPR022781">
    <property type="entry name" value="Flagellar_biosynth_FliO"/>
</dbReference>
<dbReference type="RefSeq" id="WP_311788238.1">
    <property type="nucleotide sequence ID" value="NZ_JALDYY010000014.1"/>
</dbReference>
<evidence type="ECO:0000256" key="2">
    <source>
        <dbReference type="ARBA" id="ARBA00004236"/>
    </source>
</evidence>
<keyword evidence="11" id="KW-0966">Cell projection</keyword>
<dbReference type="EMBL" id="JALDYZ010000013">
    <property type="protein sequence ID" value="MDI7924264.1"/>
    <property type="molecule type" value="Genomic_DNA"/>
</dbReference>
<dbReference type="InterPro" id="IPR052205">
    <property type="entry name" value="FliO/MopB"/>
</dbReference>
<organism evidence="11 12">
    <name type="scientific">Ferirhizobium litorale</name>
    <dbReference type="NCBI Taxonomy" id="2927786"/>
    <lineage>
        <taxon>Bacteria</taxon>
        <taxon>Pseudomonadati</taxon>
        <taxon>Pseudomonadota</taxon>
        <taxon>Alphaproteobacteria</taxon>
        <taxon>Hyphomicrobiales</taxon>
        <taxon>Rhizobiaceae</taxon>
        <taxon>Ferirhizobium</taxon>
    </lineage>
</organism>
<proteinExistence type="inferred from homology"/>
<comment type="caution">
    <text evidence="11">The sequence shown here is derived from an EMBL/GenBank/DDBJ whole genome shotgun (WGS) entry which is preliminary data.</text>
</comment>
<evidence type="ECO:0000256" key="6">
    <source>
        <dbReference type="ARBA" id="ARBA00023136"/>
    </source>
</evidence>
<feature type="region of interest" description="Disordered" evidence="9">
    <location>
        <begin position="134"/>
        <end position="197"/>
    </location>
</feature>
<dbReference type="PANTHER" id="PTHR38766:SF1">
    <property type="entry name" value="FLAGELLAR PROTEIN FLIO"/>
    <property type="match status" value="1"/>
</dbReference>
<evidence type="ECO:0000256" key="8">
    <source>
        <dbReference type="ARBA" id="ARBA00037937"/>
    </source>
</evidence>
<dbReference type="AlphaFoldDB" id="A0AAE3U2M2"/>
<comment type="similarity">
    <text evidence="8">Belongs to the FliO/MopB family.</text>
</comment>
<gene>
    <name evidence="11" type="ORF">MRS75_19560</name>
</gene>
<feature type="compositionally biased region" description="Low complexity" evidence="9">
    <location>
        <begin position="181"/>
        <end position="191"/>
    </location>
</feature>
<evidence type="ECO:0000256" key="9">
    <source>
        <dbReference type="SAM" id="MobiDB-lite"/>
    </source>
</evidence>
<reference evidence="11" key="1">
    <citation type="submission" date="2022-03" db="EMBL/GenBank/DDBJ databases">
        <title>Fererhizobium litorale gen. nov., sp. nov., isolated from sandy sediments of the Sea of Japan seashore.</title>
        <authorList>
            <person name="Romanenko L."/>
            <person name="Kurilenko V."/>
            <person name="Otstavnykh N."/>
            <person name="Svetashev V."/>
            <person name="Tekutyeva L."/>
            <person name="Isaeva M."/>
            <person name="Mikhailov V."/>
        </authorList>
    </citation>
    <scope>NUCLEOTIDE SEQUENCE</scope>
    <source>
        <strain evidence="11">KMM 9576</strain>
    </source>
</reference>
<keyword evidence="5 10" id="KW-1133">Transmembrane helix</keyword>
<comment type="subcellular location">
    <subcellularLocation>
        <location evidence="1">Bacterial flagellum basal body</location>
    </subcellularLocation>
    <subcellularLocation>
        <location evidence="2">Cell membrane</location>
    </subcellularLocation>
</comment>
<name>A0AAE3U2M2_9HYPH</name>
<feature type="compositionally biased region" description="Polar residues" evidence="9">
    <location>
        <begin position="273"/>
        <end position="289"/>
    </location>
</feature>
<keyword evidence="11" id="KW-0969">Cilium</keyword>
<feature type="region of interest" description="Disordered" evidence="9">
    <location>
        <begin position="215"/>
        <end position="331"/>
    </location>
</feature>
<dbReference type="GO" id="GO:0005886">
    <property type="term" value="C:plasma membrane"/>
    <property type="evidence" value="ECO:0007669"/>
    <property type="project" value="UniProtKB-SubCell"/>
</dbReference>
<feature type="compositionally biased region" description="Basic and acidic residues" evidence="9">
    <location>
        <begin position="255"/>
        <end position="268"/>
    </location>
</feature>
<keyword evidence="4 10" id="KW-0812">Transmembrane</keyword>
<dbReference type="PANTHER" id="PTHR38766">
    <property type="entry name" value="FLAGELLAR PROTEIN FLIO"/>
    <property type="match status" value="1"/>
</dbReference>
<sequence length="331" mass="35348">MLEDLIGNYGTRFLIAALGVGLALVCFAFVMMYIRRRAPSPFVRGGKNRQPRLQVLDAAAVDARRRLVLVRRDDVEHLIMIGGPTDIVIESGIGELQEATPIQPQFTSYAPEPPLEPNLESRPEIRPAVARVAAERQVRAPESPRAAPPEPAAERRTYVEPGAMPEPIARPHPAPAPAQPVPAQAVTSAPARHAASAPEQVAAPPTMPIQVSPPRVAVAAPATEDAAEALEAARQRVLPQQVARPVTPAAAPVPPRKELGSEFDRILEAEMASNLSAERITTSGETAGQPNPKAPPRQPGQPVITGGGPSEDPVQKEMARIFGEMSVTREK</sequence>
<dbReference type="Pfam" id="PF04347">
    <property type="entry name" value="FliO"/>
    <property type="match status" value="1"/>
</dbReference>
<keyword evidence="7" id="KW-0975">Bacterial flagellum</keyword>
<evidence type="ECO:0000256" key="4">
    <source>
        <dbReference type="ARBA" id="ARBA00022692"/>
    </source>
</evidence>
<keyword evidence="11" id="KW-0282">Flagellum</keyword>
<evidence type="ECO:0000313" key="11">
    <source>
        <dbReference type="EMBL" id="MDI7924264.1"/>
    </source>
</evidence>
<evidence type="ECO:0000256" key="10">
    <source>
        <dbReference type="SAM" id="Phobius"/>
    </source>
</evidence>
<dbReference type="GO" id="GO:0009425">
    <property type="term" value="C:bacterial-type flagellum basal body"/>
    <property type="evidence" value="ECO:0007669"/>
    <property type="project" value="UniProtKB-SubCell"/>
</dbReference>
<evidence type="ECO:0000256" key="3">
    <source>
        <dbReference type="ARBA" id="ARBA00022475"/>
    </source>
</evidence>
<evidence type="ECO:0000256" key="5">
    <source>
        <dbReference type="ARBA" id="ARBA00022989"/>
    </source>
</evidence>
<evidence type="ECO:0000256" key="7">
    <source>
        <dbReference type="ARBA" id="ARBA00023143"/>
    </source>
</evidence>
<feature type="compositionally biased region" description="Low complexity" evidence="9">
    <location>
        <begin position="215"/>
        <end position="250"/>
    </location>
</feature>
<evidence type="ECO:0000313" key="12">
    <source>
        <dbReference type="Proteomes" id="UP001161580"/>
    </source>
</evidence>
<dbReference type="GO" id="GO:0044781">
    <property type="term" value="P:bacterial-type flagellum organization"/>
    <property type="evidence" value="ECO:0007669"/>
    <property type="project" value="InterPro"/>
</dbReference>